<dbReference type="SUPFAM" id="SSF54631">
    <property type="entry name" value="CBS-domain pair"/>
    <property type="match status" value="1"/>
</dbReference>
<dbReference type="CDD" id="cd01949">
    <property type="entry name" value="GGDEF"/>
    <property type="match status" value="1"/>
</dbReference>
<gene>
    <name evidence="2" type="ORF">EH198_05440</name>
</gene>
<dbReference type="InterPro" id="IPR000644">
    <property type="entry name" value="CBS_dom"/>
</dbReference>
<dbReference type="InterPro" id="IPR046342">
    <property type="entry name" value="CBS_dom_sf"/>
</dbReference>
<dbReference type="AlphaFoldDB" id="A0A3N9PET3"/>
<sequence length="323" mass="36292">MQHKVGEVCQSIPHLAPSTPCEYVDRIFKQNPALQGVAVTEGDFPVALIMRVRFYQKIGTLYGYTLYMQRPVKLIMDSTPLVVDYECPITEVSRLAMARDEEKLYDDVVVTSGNRLYGAVSVRDLLLHFAEIQVETASYMNPLTGLPGNVSINEWLKKSLSLEQFSVLYFDLDYFKAYNDTYGFKEGDRLLQWTAEIISGGMVPAGGLVGHIGGDDFIVVMDHHHYSESCRTVLRAFDETINSFYSESHLTKQSVLAENRLGKYEEIPLVSLSVAVITNRFRQFGSIEEISTEAARLKKRCKNIKGSCLIEESMTPGVCAQPT</sequence>
<proteinExistence type="predicted"/>
<dbReference type="PANTHER" id="PTHR45138">
    <property type="entry name" value="REGULATORY COMPONENTS OF SENSORY TRANSDUCTION SYSTEM"/>
    <property type="match status" value="1"/>
</dbReference>
<reference evidence="2 3" key="1">
    <citation type="submission" date="2018-11" db="EMBL/GenBank/DDBJ databases">
        <title>Genome sequence of strain 7197.</title>
        <authorList>
            <person name="Gao J."/>
            <person name="Sun J."/>
        </authorList>
    </citation>
    <scope>NUCLEOTIDE SEQUENCE [LARGE SCALE GENOMIC DNA]</scope>
    <source>
        <strain evidence="2 3">7197</strain>
    </source>
</reference>
<dbReference type="GO" id="GO:0043709">
    <property type="term" value="P:cell adhesion involved in single-species biofilm formation"/>
    <property type="evidence" value="ECO:0007669"/>
    <property type="project" value="TreeGrafter"/>
</dbReference>
<dbReference type="PANTHER" id="PTHR45138:SF25">
    <property type="entry name" value="GGDEF DOMAIN PROTEIN"/>
    <property type="match status" value="1"/>
</dbReference>
<dbReference type="Gene3D" id="3.30.70.270">
    <property type="match status" value="1"/>
</dbReference>
<dbReference type="Proteomes" id="UP000282529">
    <property type="component" value="Unassembled WGS sequence"/>
</dbReference>
<dbReference type="EMBL" id="RQPI01000001">
    <property type="protein sequence ID" value="RQW13837.1"/>
    <property type="molecule type" value="Genomic_DNA"/>
</dbReference>
<dbReference type="SUPFAM" id="SSF55073">
    <property type="entry name" value="Nucleotide cyclase"/>
    <property type="match status" value="1"/>
</dbReference>
<dbReference type="InterPro" id="IPR043128">
    <property type="entry name" value="Rev_trsase/Diguanyl_cyclase"/>
</dbReference>
<evidence type="ECO:0000313" key="2">
    <source>
        <dbReference type="EMBL" id="RQW13837.1"/>
    </source>
</evidence>
<dbReference type="GO" id="GO:0052621">
    <property type="term" value="F:diguanylate cyclase activity"/>
    <property type="evidence" value="ECO:0007669"/>
    <property type="project" value="TreeGrafter"/>
</dbReference>
<protein>
    <submittedName>
        <fullName evidence="2">GGDEF domain-containing protein</fullName>
    </submittedName>
</protein>
<organism evidence="2 3">
    <name type="scientific">Paenibacillus rhizophilus</name>
    <dbReference type="NCBI Taxonomy" id="1850366"/>
    <lineage>
        <taxon>Bacteria</taxon>
        <taxon>Bacillati</taxon>
        <taxon>Bacillota</taxon>
        <taxon>Bacilli</taxon>
        <taxon>Bacillales</taxon>
        <taxon>Paenibacillaceae</taxon>
        <taxon>Paenibacillus</taxon>
    </lineage>
</organism>
<dbReference type="RefSeq" id="WP_124694475.1">
    <property type="nucleotide sequence ID" value="NZ_JBHUFE010000016.1"/>
</dbReference>
<comment type="caution">
    <text evidence="2">The sequence shown here is derived from an EMBL/GenBank/DDBJ whole genome shotgun (WGS) entry which is preliminary data.</text>
</comment>
<feature type="domain" description="GGDEF" evidence="1">
    <location>
        <begin position="163"/>
        <end position="315"/>
    </location>
</feature>
<keyword evidence="3" id="KW-1185">Reference proteome</keyword>
<dbReference type="CDD" id="cd04598">
    <property type="entry name" value="CBS_pair_GGDEF_EAL"/>
    <property type="match status" value="1"/>
</dbReference>
<dbReference type="InterPro" id="IPR029787">
    <property type="entry name" value="Nucleotide_cyclase"/>
</dbReference>
<evidence type="ECO:0000259" key="1">
    <source>
        <dbReference type="PROSITE" id="PS50887"/>
    </source>
</evidence>
<dbReference type="GO" id="GO:1902201">
    <property type="term" value="P:negative regulation of bacterial-type flagellum-dependent cell motility"/>
    <property type="evidence" value="ECO:0007669"/>
    <property type="project" value="TreeGrafter"/>
</dbReference>
<evidence type="ECO:0000313" key="3">
    <source>
        <dbReference type="Proteomes" id="UP000282529"/>
    </source>
</evidence>
<dbReference type="Pfam" id="PF00571">
    <property type="entry name" value="CBS"/>
    <property type="match status" value="1"/>
</dbReference>
<dbReference type="Pfam" id="PF00990">
    <property type="entry name" value="GGDEF"/>
    <property type="match status" value="1"/>
</dbReference>
<dbReference type="GO" id="GO:0005886">
    <property type="term" value="C:plasma membrane"/>
    <property type="evidence" value="ECO:0007669"/>
    <property type="project" value="TreeGrafter"/>
</dbReference>
<dbReference type="PROSITE" id="PS50887">
    <property type="entry name" value="GGDEF"/>
    <property type="match status" value="1"/>
</dbReference>
<dbReference type="NCBIfam" id="TIGR00254">
    <property type="entry name" value="GGDEF"/>
    <property type="match status" value="1"/>
</dbReference>
<name>A0A3N9PET3_9BACL</name>
<accession>A0A3N9PET3</accession>
<dbReference type="InterPro" id="IPR000160">
    <property type="entry name" value="GGDEF_dom"/>
</dbReference>
<dbReference type="InterPro" id="IPR050469">
    <property type="entry name" value="Diguanylate_Cyclase"/>
</dbReference>
<dbReference type="OrthoDB" id="9813903at2"/>
<dbReference type="SMART" id="SM00267">
    <property type="entry name" value="GGDEF"/>
    <property type="match status" value="1"/>
</dbReference>